<evidence type="ECO:0000256" key="5">
    <source>
        <dbReference type="ARBA" id="ARBA00023242"/>
    </source>
</evidence>
<dbReference type="SMART" id="SM00432">
    <property type="entry name" value="MADS"/>
    <property type="match status" value="1"/>
</dbReference>
<keyword evidence="5" id="KW-0539">Nucleus</keyword>
<feature type="non-terminal residue" evidence="7">
    <location>
        <position position="159"/>
    </location>
</feature>
<gene>
    <name evidence="7" type="ORF">RJ641_023249</name>
</gene>
<accession>A0AAN8UH99</accession>
<comment type="caution">
    <text evidence="7">The sequence shown here is derived from an EMBL/GenBank/DDBJ whole genome shotgun (WGS) entry which is preliminary data.</text>
</comment>
<dbReference type="Gene3D" id="6.10.140.920">
    <property type="match status" value="1"/>
</dbReference>
<dbReference type="GO" id="GO:0003677">
    <property type="term" value="F:DNA binding"/>
    <property type="evidence" value="ECO:0007669"/>
    <property type="project" value="UniProtKB-KW"/>
</dbReference>
<evidence type="ECO:0000313" key="7">
    <source>
        <dbReference type="EMBL" id="KAK6911156.1"/>
    </source>
</evidence>
<reference evidence="7 8" key="1">
    <citation type="submission" date="2023-12" db="EMBL/GenBank/DDBJ databases">
        <title>A high-quality genome assembly for Dillenia turbinata (Dilleniales).</title>
        <authorList>
            <person name="Chanderbali A."/>
        </authorList>
    </citation>
    <scope>NUCLEOTIDE SEQUENCE [LARGE SCALE GENOMIC DNA]</scope>
    <source>
        <strain evidence="7">LSX21</strain>
        <tissue evidence="7">Leaf</tissue>
    </source>
</reference>
<evidence type="ECO:0000256" key="3">
    <source>
        <dbReference type="ARBA" id="ARBA00023125"/>
    </source>
</evidence>
<keyword evidence="4" id="KW-0804">Transcription</keyword>
<dbReference type="GO" id="GO:0005634">
    <property type="term" value="C:nucleus"/>
    <property type="evidence" value="ECO:0007669"/>
    <property type="project" value="UniProtKB-SubCell"/>
</dbReference>
<dbReference type="SUPFAM" id="SSF55455">
    <property type="entry name" value="SRF-like"/>
    <property type="match status" value="1"/>
</dbReference>
<keyword evidence="8" id="KW-1185">Reference proteome</keyword>
<dbReference type="AlphaFoldDB" id="A0AAN8UH99"/>
<dbReference type="Proteomes" id="UP001370490">
    <property type="component" value="Unassembled WGS sequence"/>
</dbReference>
<dbReference type="InterPro" id="IPR002100">
    <property type="entry name" value="TF_MADSbox"/>
</dbReference>
<evidence type="ECO:0000259" key="6">
    <source>
        <dbReference type="PROSITE" id="PS50066"/>
    </source>
</evidence>
<sequence length="159" mass="18111">MTKRPTFGRRKIPIAKLENKNHLQAPFLKKKSGFFQENHVEITIIVFSPTGKVHCFGNPKALSNAQIHELNMQLEYILNKIEEEVKHGKALDEALRTSQSQNIWETPLEDLSIQQLGEQPASLQQLKKNVSVMELEPLKLQGQSLKDHAKPFSDIMSNT</sequence>
<organism evidence="7 8">
    <name type="scientific">Dillenia turbinata</name>
    <dbReference type="NCBI Taxonomy" id="194707"/>
    <lineage>
        <taxon>Eukaryota</taxon>
        <taxon>Viridiplantae</taxon>
        <taxon>Streptophyta</taxon>
        <taxon>Embryophyta</taxon>
        <taxon>Tracheophyta</taxon>
        <taxon>Spermatophyta</taxon>
        <taxon>Magnoliopsida</taxon>
        <taxon>eudicotyledons</taxon>
        <taxon>Gunneridae</taxon>
        <taxon>Pentapetalae</taxon>
        <taxon>Dilleniales</taxon>
        <taxon>Dilleniaceae</taxon>
        <taxon>Dillenia</taxon>
    </lineage>
</organism>
<keyword evidence="3" id="KW-0238">DNA-binding</keyword>
<comment type="subcellular location">
    <subcellularLocation>
        <location evidence="1">Nucleus</location>
    </subcellularLocation>
</comment>
<evidence type="ECO:0000256" key="4">
    <source>
        <dbReference type="ARBA" id="ARBA00023163"/>
    </source>
</evidence>
<dbReference type="EMBL" id="JBAMMX010000028">
    <property type="protein sequence ID" value="KAK6911156.1"/>
    <property type="molecule type" value="Genomic_DNA"/>
</dbReference>
<proteinExistence type="predicted"/>
<protein>
    <recommendedName>
        <fullName evidence="6">MADS-box domain-containing protein</fullName>
    </recommendedName>
</protein>
<keyword evidence="2" id="KW-0805">Transcription regulation</keyword>
<evidence type="ECO:0000256" key="2">
    <source>
        <dbReference type="ARBA" id="ARBA00023015"/>
    </source>
</evidence>
<evidence type="ECO:0000256" key="1">
    <source>
        <dbReference type="ARBA" id="ARBA00004123"/>
    </source>
</evidence>
<feature type="domain" description="MADS-box" evidence="6">
    <location>
        <begin position="7"/>
        <end position="60"/>
    </location>
</feature>
<dbReference type="GO" id="GO:0046983">
    <property type="term" value="F:protein dimerization activity"/>
    <property type="evidence" value="ECO:0007669"/>
    <property type="project" value="InterPro"/>
</dbReference>
<evidence type="ECO:0000313" key="8">
    <source>
        <dbReference type="Proteomes" id="UP001370490"/>
    </source>
</evidence>
<dbReference type="PROSITE" id="PS50066">
    <property type="entry name" value="MADS_BOX_2"/>
    <property type="match status" value="1"/>
</dbReference>
<name>A0AAN8UH99_9MAGN</name>
<dbReference type="InterPro" id="IPR036879">
    <property type="entry name" value="TF_MADSbox_sf"/>
</dbReference>